<evidence type="ECO:0000313" key="2">
    <source>
        <dbReference type="Proteomes" id="UP001150942"/>
    </source>
</evidence>
<dbReference type="OrthoDB" id="4365346at2759"/>
<dbReference type="AlphaFoldDB" id="A0A9W9J590"/>
<dbReference type="EMBL" id="JAPQKQ010000007">
    <property type="protein sequence ID" value="KAJ5187891.1"/>
    <property type="molecule type" value="Genomic_DNA"/>
</dbReference>
<gene>
    <name evidence="1" type="ORF">N7449_010885</name>
</gene>
<proteinExistence type="predicted"/>
<dbReference type="Proteomes" id="UP001150942">
    <property type="component" value="Unassembled WGS sequence"/>
</dbReference>
<keyword evidence="2" id="KW-1185">Reference proteome</keyword>
<dbReference type="InterPro" id="IPR022190">
    <property type="entry name" value="DUF3716"/>
</dbReference>
<reference evidence="1" key="1">
    <citation type="submission" date="2022-11" db="EMBL/GenBank/DDBJ databases">
        <authorList>
            <person name="Petersen C."/>
        </authorList>
    </citation>
    <scope>NUCLEOTIDE SEQUENCE</scope>
    <source>
        <strain evidence="1">IBT 20477</strain>
    </source>
</reference>
<protein>
    <submittedName>
        <fullName evidence="1">Uncharacterized protein</fullName>
    </submittedName>
</protein>
<evidence type="ECO:0000313" key="1">
    <source>
        <dbReference type="EMBL" id="KAJ5187891.1"/>
    </source>
</evidence>
<organism evidence="1 2">
    <name type="scientific">Penicillium cf. viridicatum</name>
    <dbReference type="NCBI Taxonomy" id="2972119"/>
    <lineage>
        <taxon>Eukaryota</taxon>
        <taxon>Fungi</taxon>
        <taxon>Dikarya</taxon>
        <taxon>Ascomycota</taxon>
        <taxon>Pezizomycotina</taxon>
        <taxon>Eurotiomycetes</taxon>
        <taxon>Eurotiomycetidae</taxon>
        <taxon>Eurotiales</taxon>
        <taxon>Aspergillaceae</taxon>
        <taxon>Penicillium</taxon>
    </lineage>
</organism>
<accession>A0A9W9J590</accession>
<comment type="caution">
    <text evidence="1">The sequence shown here is derived from an EMBL/GenBank/DDBJ whole genome shotgun (WGS) entry which is preliminary data.</text>
</comment>
<dbReference type="Pfam" id="PF12511">
    <property type="entry name" value="DUF3716"/>
    <property type="match status" value="1"/>
</dbReference>
<name>A0A9W9J590_9EURO</name>
<reference evidence="1" key="2">
    <citation type="journal article" date="2023" name="IMA Fungus">
        <title>Comparative genomic study of the Penicillium genus elucidates a diverse pangenome and 15 lateral gene transfer events.</title>
        <authorList>
            <person name="Petersen C."/>
            <person name="Sorensen T."/>
            <person name="Nielsen M.R."/>
            <person name="Sondergaard T.E."/>
            <person name="Sorensen J.L."/>
            <person name="Fitzpatrick D.A."/>
            <person name="Frisvad J.C."/>
            <person name="Nielsen K.L."/>
        </authorList>
    </citation>
    <scope>NUCLEOTIDE SEQUENCE</scope>
    <source>
        <strain evidence="1">IBT 20477</strain>
    </source>
</reference>
<sequence>MTISGRCLTLSHVANATSLPAPHTGPDEHPPGEWASHIQILPYDCVRDGRDILPPFLRYLVTLPPRREPMLRNGIPWDAFYLNKEIGKLAEHVEAAYMFMVERRVELECALCQLGGGAFPYCVVINYEDGQSECCNCLWEYTTDGCWLLGKRGQFFTQCSLYKEST</sequence>